<dbReference type="InterPro" id="IPR002639">
    <property type="entry name" value="UreF"/>
</dbReference>
<keyword evidence="2 3" id="KW-0143">Chaperone</keyword>
<proteinExistence type="inferred from homology"/>
<comment type="similarity">
    <text evidence="3">Belongs to the UreF family.</text>
</comment>
<comment type="function">
    <text evidence="3">Required for maturation of urease via the functional incorporation of the urease nickel metallocenter.</text>
</comment>
<accession>A0A8J7L648</accession>
<dbReference type="GO" id="GO:0016151">
    <property type="term" value="F:nickel cation binding"/>
    <property type="evidence" value="ECO:0007669"/>
    <property type="project" value="UniProtKB-UniRule"/>
</dbReference>
<dbReference type="PANTHER" id="PTHR33620">
    <property type="entry name" value="UREASE ACCESSORY PROTEIN F"/>
    <property type="match status" value="1"/>
</dbReference>
<keyword evidence="5" id="KW-1185">Reference proteome</keyword>
<name>A0A8J7L648_9NOST</name>
<comment type="subcellular location">
    <subcellularLocation>
        <location evidence="3">Cytoplasm</location>
    </subcellularLocation>
</comment>
<comment type="caution">
    <text evidence="4">The sequence shown here is derived from an EMBL/GenBank/DDBJ whole genome shotgun (WGS) entry which is preliminary data.</text>
</comment>
<dbReference type="InterPro" id="IPR038277">
    <property type="entry name" value="UreF_sf"/>
</dbReference>
<dbReference type="Pfam" id="PF01730">
    <property type="entry name" value="UreF"/>
    <property type="match status" value="1"/>
</dbReference>
<dbReference type="PANTHER" id="PTHR33620:SF1">
    <property type="entry name" value="UREASE ACCESSORY PROTEIN F"/>
    <property type="match status" value="1"/>
</dbReference>
<comment type="subunit">
    <text evidence="3">UreD, UreF and UreG form a complex that acts as a GTP-hydrolysis-dependent molecular chaperone, activating the urease apoprotein by helping to assemble the nickel containing metallocenter of UreC. The UreE protein probably delivers the nickel.</text>
</comment>
<dbReference type="EMBL" id="JAECZC010000002">
    <property type="protein sequence ID" value="MBH8560903.1"/>
    <property type="molecule type" value="Genomic_DNA"/>
</dbReference>
<gene>
    <name evidence="3" type="primary">ureF</name>
    <name evidence="4" type="ORF">I8748_01690</name>
</gene>
<reference evidence="4 5" key="1">
    <citation type="journal article" date="2021" name="Int. J. Syst. Evol. Microbiol.">
        <title>Amazonocrinis nigriterrae gen. nov., sp. nov., Atlanticothrix silvestris gen. nov., sp. nov. and Dendronalium phyllosphericum gen. nov., sp. nov., nostocacean cyanobacteria from Brazilian environments.</title>
        <authorList>
            <person name="Alvarenga D.O."/>
            <person name="Andreote A.P.D."/>
            <person name="Branco L.H.Z."/>
            <person name="Delbaje E."/>
            <person name="Cruz R.B."/>
            <person name="Varani A.M."/>
            <person name="Fiore M.F."/>
        </authorList>
    </citation>
    <scope>NUCLEOTIDE SEQUENCE [LARGE SCALE GENOMIC DNA]</scope>
    <source>
        <strain evidence="4 5">CENA67</strain>
    </source>
</reference>
<dbReference type="GO" id="GO:0005737">
    <property type="term" value="C:cytoplasm"/>
    <property type="evidence" value="ECO:0007669"/>
    <property type="project" value="UniProtKB-SubCell"/>
</dbReference>
<dbReference type="Proteomes" id="UP000632766">
    <property type="component" value="Unassembled WGS sequence"/>
</dbReference>
<sequence>MIGSAIAPQLALMQLSDSFFPSGSFTLSHGLESLVQEKQLTSSEDLQTFLKLLLRNKVAVTDTVALIHAYRGSAIDDLDAVRLADAQLFAQTLVEKTRETQRKSGRALLMVASSTWQDVQLNSLNEDATTGKIHCLHPIIFGVVGRVAMLSEQHTVLAFLHSFITGLLGAAIRLSIVGHIQAQQILLQLAPEIEKAYHTAASMNLNQMWSCTPAIDIAQMRHQRLTHRLFAS</sequence>
<organism evidence="4 5">
    <name type="scientific">Amazonocrinis nigriterrae CENA67</name>
    <dbReference type="NCBI Taxonomy" id="2794033"/>
    <lineage>
        <taxon>Bacteria</taxon>
        <taxon>Bacillati</taxon>
        <taxon>Cyanobacteriota</taxon>
        <taxon>Cyanophyceae</taxon>
        <taxon>Nostocales</taxon>
        <taxon>Nostocaceae</taxon>
        <taxon>Amazonocrinis</taxon>
        <taxon>Amazonocrinis nigriterrae</taxon>
    </lineage>
</organism>
<dbReference type="PIRSF" id="PIRSF009467">
    <property type="entry name" value="Ureas_acces_UreF"/>
    <property type="match status" value="1"/>
</dbReference>
<keyword evidence="3" id="KW-0963">Cytoplasm</keyword>
<keyword evidence="1 3" id="KW-0996">Nickel insertion</keyword>
<dbReference type="HAMAP" id="MF_01385">
    <property type="entry name" value="UreF"/>
    <property type="match status" value="1"/>
</dbReference>
<evidence type="ECO:0000256" key="1">
    <source>
        <dbReference type="ARBA" id="ARBA00022988"/>
    </source>
</evidence>
<protein>
    <recommendedName>
        <fullName evidence="3">Urease accessory protein UreF</fullName>
    </recommendedName>
</protein>
<dbReference type="Gene3D" id="1.10.4190.10">
    <property type="entry name" value="Urease accessory protein UreF"/>
    <property type="match status" value="1"/>
</dbReference>
<dbReference type="AlphaFoldDB" id="A0A8J7L648"/>
<evidence type="ECO:0000256" key="3">
    <source>
        <dbReference type="HAMAP-Rule" id="MF_01385"/>
    </source>
</evidence>
<evidence type="ECO:0000256" key="2">
    <source>
        <dbReference type="ARBA" id="ARBA00023186"/>
    </source>
</evidence>
<evidence type="ECO:0000313" key="5">
    <source>
        <dbReference type="Proteomes" id="UP000632766"/>
    </source>
</evidence>
<evidence type="ECO:0000313" key="4">
    <source>
        <dbReference type="EMBL" id="MBH8560903.1"/>
    </source>
</evidence>